<dbReference type="EMBL" id="NGKM01000014">
    <property type="protein sequence ID" value="OWK66067.1"/>
    <property type="molecule type" value="Genomic_DNA"/>
</dbReference>
<keyword evidence="2" id="KW-0614">Plasmid</keyword>
<evidence type="ECO:0000313" key="5">
    <source>
        <dbReference type="EMBL" id="OWK66067.1"/>
    </source>
</evidence>
<evidence type="ECO:0000313" key="13">
    <source>
        <dbReference type="Proteomes" id="UP000470018"/>
    </source>
</evidence>
<geneLocation type="plasmid" evidence="7 14">
    <name>p1KSK6</name>
</geneLocation>
<dbReference type="RefSeq" id="WP_000733607.1">
    <property type="nucleotide sequence ID" value="NZ_AP014650.1"/>
</dbReference>
<dbReference type="Proteomes" id="UP000268239">
    <property type="component" value="Unassembled WGS sequence"/>
</dbReference>
<reference evidence="2" key="1">
    <citation type="submission" date="2015-09" db="EMBL/GenBank/DDBJ databases">
        <title>Conjugative plasmids carrying the sulphonamide resistance gene sul2.</title>
        <authorList>
            <person name="Hamidian M."/>
            <person name="Holt K.E."/>
            <person name="Pickard D."/>
            <person name="Hall R.M."/>
        </authorList>
    </citation>
    <scope>NUCLEOTIDE SEQUENCE</scope>
    <source>
        <strain evidence="2">D4</strain>
        <plasmid evidence="2">pD4</plasmid>
    </source>
</reference>
<evidence type="ECO:0000313" key="3">
    <source>
        <dbReference type="EMBL" id="KZA11716.1"/>
    </source>
</evidence>
<reference evidence="7" key="7">
    <citation type="submission" date="2021-03" db="EMBL/GenBank/DDBJ databases">
        <title>Complete genome sequencing of Acinetobacter baumannii.</title>
        <authorList>
            <person name="Yadav B."/>
            <person name="Makwana N."/>
            <person name="Kharat A.S."/>
            <person name="Veeraraghavan B."/>
            <person name="Vijayakumar S."/>
            <person name="Priya M."/>
        </authorList>
    </citation>
    <scope>NUCLEOTIDE SEQUENCE</scope>
    <source>
        <strain evidence="7">KSK6</strain>
        <plasmid evidence="7">p1KSK6</plasmid>
    </source>
</reference>
<dbReference type="EMBL" id="LRDT01000048">
    <property type="protein sequence ID" value="KZA11716.1"/>
    <property type="molecule type" value="Genomic_DNA"/>
</dbReference>
<dbReference type="Proteomes" id="UP000076296">
    <property type="component" value="Unassembled WGS sequence"/>
</dbReference>
<evidence type="ECO:0000313" key="2">
    <source>
        <dbReference type="EMBL" id="ALG88258.1"/>
    </source>
</evidence>
<dbReference type="PATRIC" id="fig|470.1369.peg.3724"/>
<evidence type="ECO:0000313" key="14">
    <source>
        <dbReference type="Proteomes" id="UP000664966"/>
    </source>
</evidence>
<dbReference type="EMBL" id="NXDV01000016">
    <property type="protein sequence ID" value="PHQ01574.1"/>
    <property type="molecule type" value="Genomic_DNA"/>
</dbReference>
<evidence type="ECO:0000313" key="11">
    <source>
        <dbReference type="Proteomes" id="UP000223291"/>
    </source>
</evidence>
<reference evidence="6 11" key="4">
    <citation type="submission" date="2017-09" db="EMBL/GenBank/DDBJ databases">
        <title>Draft genome of Acinetobacter baumannii strain I43, a mercury resistant bacteria.</title>
        <authorList>
            <person name="Siqueira K.A."/>
            <person name="Mello I.S."/>
            <person name="Mendes T.A."/>
            <person name="Soares M.A."/>
        </authorList>
    </citation>
    <scope>NUCLEOTIDE SEQUENCE [LARGE SCALE GENOMIC DNA]</scope>
    <source>
        <strain evidence="6 11">I43</strain>
    </source>
</reference>
<evidence type="ECO:0000313" key="4">
    <source>
        <dbReference type="EMBL" id="NDW42168.1"/>
    </source>
</evidence>
<evidence type="ECO:0000313" key="6">
    <source>
        <dbReference type="EMBL" id="PHQ01574.1"/>
    </source>
</evidence>
<feature type="chain" id="PRO_5015029774" evidence="1">
    <location>
        <begin position="20"/>
        <end position="131"/>
    </location>
</feature>
<reference evidence="5 10" key="3">
    <citation type="submission" date="2017-05" db="EMBL/GenBank/DDBJ databases">
        <title>Draft genome sequence of MDR A. baumannii AB360.</title>
        <authorList>
            <person name="Wareham D.W."/>
            <person name="Bean D.C."/>
        </authorList>
    </citation>
    <scope>NUCLEOTIDE SEQUENCE [LARGE SCALE GENOMIC DNA]</scope>
    <source>
        <strain evidence="5 10">AB360</strain>
    </source>
</reference>
<evidence type="ECO:0000313" key="12">
    <source>
        <dbReference type="Proteomes" id="UP000268239"/>
    </source>
</evidence>
<dbReference type="Proteomes" id="UP000197394">
    <property type="component" value="Unassembled WGS sequence"/>
</dbReference>
<reference evidence="8 12" key="5">
    <citation type="submission" date="2018-12" db="EMBL/GenBank/DDBJ databases">
        <title>Draft Genome Sequences Human Pathogenic Acinetobacter baumannii Strains.</title>
        <authorList>
            <person name="Madhi M."/>
            <person name="Ronco T."/>
            <person name="Olsen R.H."/>
            <person name="Hassani A."/>
        </authorList>
    </citation>
    <scope>NUCLEOTIDE SEQUENCE [LARGE SCALE GENOMIC DNA]</scope>
    <source>
        <strain evidence="8 12">AB3</strain>
    </source>
</reference>
<accession>A0A090BGA7</accession>
<dbReference type="EMBL" id="KT779035">
    <property type="protein sequence ID" value="ALG88258.1"/>
    <property type="molecule type" value="Genomic_DNA"/>
</dbReference>
<dbReference type="Proteomes" id="UP000223291">
    <property type="component" value="Unassembled WGS sequence"/>
</dbReference>
<sequence length="131" mass="14035">MKKLILISLILGASVTANANSKFQNQFKQVEQMTDSCGEATYGDSLTCYNEVIAKHAQLAETIKGHSPEKSKIPAWNKAVSDLSSINNLCNQIGQIQTGMQGAASLGTGDYCRAKIMGLTSYKAAQIFGSK</sequence>
<protein>
    <submittedName>
        <fullName evidence="4">Uncharacterized protein</fullName>
    </submittedName>
</protein>
<dbReference type="EMBL" id="CP072271">
    <property type="protein sequence ID" value="QTK45531.1"/>
    <property type="molecule type" value="Genomic_DNA"/>
</dbReference>
<geneLocation type="plasmid" evidence="2">
    <name>pD4</name>
</geneLocation>
<gene>
    <name evidence="5" type="ORF">CBE85_13795</name>
    <name evidence="6" type="ORF">CPI82_17150</name>
    <name evidence="8" type="ORF">EJ062_12500</name>
    <name evidence="4" type="ORF">G3N53_13915</name>
    <name evidence="7" type="ORF">J6E47_20350</name>
    <name evidence="3" type="ORF">LV35_03625</name>
</gene>
<reference evidence="3 9" key="2">
    <citation type="submission" date="2016-01" db="EMBL/GenBank/DDBJ databases">
        <title>Draft sequences of Acinetobacter baumannii isolates from wounded military personnel.</title>
        <authorList>
            <person name="Arivett B.A."/>
            <person name="Fiester S.E."/>
            <person name="Ream D.C."/>
            <person name="Actis L.A."/>
        </authorList>
    </citation>
    <scope>NUCLEOTIDE SEQUENCE [LARGE SCALE GENOMIC DNA]</scope>
    <source>
        <strain evidence="3 9">AB2828</strain>
    </source>
</reference>
<dbReference type="EMBL" id="RXLU01000071">
    <property type="protein sequence ID" value="RTQ76296.1"/>
    <property type="molecule type" value="Genomic_DNA"/>
</dbReference>
<proteinExistence type="predicted"/>
<name>A0A090BGA7_ACIBA</name>
<organism evidence="4 13">
    <name type="scientific">Acinetobacter baumannii</name>
    <dbReference type="NCBI Taxonomy" id="470"/>
    <lineage>
        <taxon>Bacteria</taxon>
        <taxon>Pseudomonadati</taxon>
        <taxon>Pseudomonadota</taxon>
        <taxon>Gammaproteobacteria</taxon>
        <taxon>Moraxellales</taxon>
        <taxon>Moraxellaceae</taxon>
        <taxon>Acinetobacter</taxon>
        <taxon>Acinetobacter calcoaceticus/baumannii complex</taxon>
    </lineage>
</organism>
<evidence type="ECO:0000313" key="9">
    <source>
        <dbReference type="Proteomes" id="UP000076296"/>
    </source>
</evidence>
<evidence type="ECO:0000313" key="7">
    <source>
        <dbReference type="EMBL" id="QTK45531.1"/>
    </source>
</evidence>
<dbReference type="Proteomes" id="UP000664966">
    <property type="component" value="Plasmid p1KSK6"/>
</dbReference>
<evidence type="ECO:0000313" key="10">
    <source>
        <dbReference type="Proteomes" id="UP000197394"/>
    </source>
</evidence>
<dbReference type="EMBL" id="JAAGTY010000015">
    <property type="protein sequence ID" value="NDW42168.1"/>
    <property type="molecule type" value="Genomic_DNA"/>
</dbReference>
<evidence type="ECO:0000256" key="1">
    <source>
        <dbReference type="SAM" id="SignalP"/>
    </source>
</evidence>
<feature type="signal peptide" evidence="1">
    <location>
        <begin position="1"/>
        <end position="19"/>
    </location>
</feature>
<dbReference type="AlphaFoldDB" id="A0A090BGA7"/>
<evidence type="ECO:0000313" key="8">
    <source>
        <dbReference type="EMBL" id="RTQ76296.1"/>
    </source>
</evidence>
<reference evidence="4 13" key="6">
    <citation type="submission" date="2020-02" db="EMBL/GenBank/DDBJ databases">
        <title>Whole genome shot-gun sequencing of clinical Carbapenem resistant A. baumannii.</title>
        <authorList>
            <person name="Veeraraghavan B."/>
            <person name="Mathur P."/>
            <person name="Vijayakumar S."/>
            <person name="Vasudevan K."/>
            <person name="Lincy M."/>
            <person name="Kirubananthan A."/>
        </authorList>
    </citation>
    <scope>NUCLEOTIDE SEQUENCE [LARGE SCALE GENOMIC DNA]</scope>
    <source>
        <strain evidence="4 13">SP816</strain>
    </source>
</reference>
<keyword evidence="1" id="KW-0732">Signal</keyword>
<dbReference type="Proteomes" id="UP000470018">
    <property type="component" value="Unassembled WGS sequence"/>
</dbReference>